<feature type="non-terminal residue" evidence="2">
    <location>
        <position position="187"/>
    </location>
</feature>
<feature type="compositionally biased region" description="Basic and acidic residues" evidence="1">
    <location>
        <begin position="175"/>
        <end position="187"/>
    </location>
</feature>
<comment type="caution">
    <text evidence="2">The sequence shown here is derived from an EMBL/GenBank/DDBJ whole genome shotgun (WGS) entry which is preliminary data.</text>
</comment>
<reference evidence="2 3" key="1">
    <citation type="submission" date="2022-03" db="EMBL/GenBank/DDBJ databases">
        <authorList>
            <person name="Nunn A."/>
            <person name="Chopra R."/>
            <person name="Nunn A."/>
            <person name="Contreras Garrido A."/>
        </authorList>
    </citation>
    <scope>NUCLEOTIDE SEQUENCE [LARGE SCALE GENOMIC DNA]</scope>
</reference>
<feature type="compositionally biased region" description="Basic and acidic residues" evidence="1">
    <location>
        <begin position="56"/>
        <end position="94"/>
    </location>
</feature>
<organism evidence="2 3">
    <name type="scientific">Thlaspi arvense</name>
    <name type="common">Field penny-cress</name>
    <dbReference type="NCBI Taxonomy" id="13288"/>
    <lineage>
        <taxon>Eukaryota</taxon>
        <taxon>Viridiplantae</taxon>
        <taxon>Streptophyta</taxon>
        <taxon>Embryophyta</taxon>
        <taxon>Tracheophyta</taxon>
        <taxon>Spermatophyta</taxon>
        <taxon>Magnoliopsida</taxon>
        <taxon>eudicotyledons</taxon>
        <taxon>Gunneridae</taxon>
        <taxon>Pentapetalae</taxon>
        <taxon>rosids</taxon>
        <taxon>malvids</taxon>
        <taxon>Brassicales</taxon>
        <taxon>Brassicaceae</taxon>
        <taxon>Thlaspideae</taxon>
        <taxon>Thlaspi</taxon>
    </lineage>
</organism>
<evidence type="ECO:0000313" key="2">
    <source>
        <dbReference type="EMBL" id="CAH2041069.1"/>
    </source>
</evidence>
<feature type="compositionally biased region" description="Low complexity" evidence="1">
    <location>
        <begin position="43"/>
        <end position="55"/>
    </location>
</feature>
<keyword evidence="3" id="KW-1185">Reference proteome</keyword>
<gene>
    <name evidence="2" type="ORF">TAV2_LOCUS4372</name>
</gene>
<protein>
    <submittedName>
        <fullName evidence="2">Uncharacterized protein</fullName>
    </submittedName>
</protein>
<name>A0AAU9RFY5_THLAR</name>
<dbReference type="EMBL" id="CAJVSB020000071">
    <property type="protein sequence ID" value="CAH2041069.1"/>
    <property type="molecule type" value="Genomic_DNA"/>
</dbReference>
<sequence>MTLTNNILSTGQQVWLQKMGGAKNPASIFSDNIIKEEQSQIQKSSFETSASATKTETTEEKLTSEGLRPGERLIKEQEARRRQQREEERRKAEEAAFNAAQKMQLEKETILVQRESGAQAESSDSNSGNSNSLTGVTNSSSNENRAVDGDFYKEDQKTSILKMKSTELPANSKDVSGDQRLHRNPEQ</sequence>
<feature type="region of interest" description="Disordered" evidence="1">
    <location>
        <begin position="37"/>
        <end position="187"/>
    </location>
</feature>
<dbReference type="Proteomes" id="UP000836841">
    <property type="component" value="Unassembled WGS sequence"/>
</dbReference>
<evidence type="ECO:0000313" key="3">
    <source>
        <dbReference type="Proteomes" id="UP000836841"/>
    </source>
</evidence>
<proteinExistence type="predicted"/>
<feature type="compositionally biased region" description="Basic and acidic residues" evidence="1">
    <location>
        <begin position="145"/>
        <end position="157"/>
    </location>
</feature>
<dbReference type="AlphaFoldDB" id="A0AAU9RFY5"/>
<feature type="compositionally biased region" description="Low complexity" evidence="1">
    <location>
        <begin position="122"/>
        <end position="142"/>
    </location>
</feature>
<accession>A0AAU9RFY5</accession>
<evidence type="ECO:0000256" key="1">
    <source>
        <dbReference type="SAM" id="MobiDB-lite"/>
    </source>
</evidence>